<dbReference type="Pfam" id="PF10098">
    <property type="entry name" value="DUF2336"/>
    <property type="match status" value="1"/>
</dbReference>
<protein>
    <recommendedName>
        <fullName evidence="3">DUF2336 domain-containing protein</fullName>
    </recommendedName>
</protein>
<name>A0A1M7H838_9HYPH</name>
<organism evidence="1 2">
    <name type="scientific">Roseibium suaedae</name>
    <dbReference type="NCBI Taxonomy" id="735517"/>
    <lineage>
        <taxon>Bacteria</taxon>
        <taxon>Pseudomonadati</taxon>
        <taxon>Pseudomonadota</taxon>
        <taxon>Alphaproteobacteria</taxon>
        <taxon>Hyphomicrobiales</taxon>
        <taxon>Stappiaceae</taxon>
        <taxon>Roseibium</taxon>
    </lineage>
</organism>
<dbReference type="OrthoDB" id="8433768at2"/>
<dbReference type="RefSeq" id="WP_073012805.1">
    <property type="nucleotide sequence ID" value="NZ_FRBW01000002.1"/>
</dbReference>
<proteinExistence type="predicted"/>
<keyword evidence="2" id="KW-1185">Reference proteome</keyword>
<dbReference type="InterPro" id="IPR019285">
    <property type="entry name" value="DUF2336"/>
</dbReference>
<accession>A0A1M7H838</accession>
<dbReference type="STRING" id="735517.SAMN05444272_2136"/>
<dbReference type="AlphaFoldDB" id="A0A1M7H838"/>
<gene>
    <name evidence="1" type="ORF">SAMN05444272_2136</name>
</gene>
<dbReference type="EMBL" id="FRBW01000002">
    <property type="protein sequence ID" value="SHM24630.1"/>
    <property type="molecule type" value="Genomic_DNA"/>
</dbReference>
<evidence type="ECO:0008006" key="3">
    <source>
        <dbReference type="Google" id="ProtNLM"/>
    </source>
</evidence>
<dbReference type="Proteomes" id="UP000186002">
    <property type="component" value="Unassembled WGS sequence"/>
</dbReference>
<evidence type="ECO:0000313" key="1">
    <source>
        <dbReference type="EMBL" id="SHM24630.1"/>
    </source>
</evidence>
<reference evidence="1 2" key="1">
    <citation type="submission" date="2016-11" db="EMBL/GenBank/DDBJ databases">
        <authorList>
            <person name="Jaros S."/>
            <person name="Januszkiewicz K."/>
            <person name="Wedrychowicz H."/>
        </authorList>
    </citation>
    <scope>NUCLEOTIDE SEQUENCE [LARGE SCALE GENOMIC DNA]</scope>
    <source>
        <strain evidence="1 2">DSM 22153</strain>
    </source>
</reference>
<evidence type="ECO:0000313" key="2">
    <source>
        <dbReference type="Proteomes" id="UP000186002"/>
    </source>
</evidence>
<sequence>MTKEFKTELVNFQELDGSTGQSRSAELARHVATLFAFTSDRCSDEQVQTYDGVLLRLIGMVEVEVRRYVAEQLASLKRGPGATIRCLAEDEITVAGPILRESPVLGDAELLSIAEKSGSSHLFAIAQRGSLSSGVTDVLVERGDLQVKRQLAGNAGAVFSDETLMRLIGEGAADATIQLSLSDRGDLAEHHIRKLVSVASDEVRRKLLGQGEKHEADRLGDVNDVVAQRITNEYWLSRYDFETACKRVLLLGKRGMVNEATLRRFASEDAFAEAVAAFAWMVRCGVEEASHWMVRADPEPFVIVARAAGLSAITVSSLLSVGPWRQRLTPEVRSEAMRTFERLSSGEARRRIAHWSHVVLN</sequence>